<name>A0A9D1RXE9_9FIRM</name>
<dbReference type="InterPro" id="IPR012677">
    <property type="entry name" value="Nucleotide-bd_a/b_plait_sf"/>
</dbReference>
<comment type="caution">
    <text evidence="8">The sequence shown here is derived from an EMBL/GenBank/DDBJ whole genome shotgun (WGS) entry which is preliminary data.</text>
</comment>
<dbReference type="GO" id="GO:0019843">
    <property type="term" value="F:rRNA binding"/>
    <property type="evidence" value="ECO:0007669"/>
    <property type="project" value="UniProtKB-UniRule"/>
</dbReference>
<reference evidence="8" key="2">
    <citation type="submission" date="2021-04" db="EMBL/GenBank/DDBJ databases">
        <authorList>
            <person name="Gilroy R."/>
        </authorList>
    </citation>
    <scope>NUCLEOTIDE SEQUENCE</scope>
    <source>
        <strain evidence="8">ChiGjej6B6-1540</strain>
    </source>
</reference>
<evidence type="ECO:0000313" key="8">
    <source>
        <dbReference type="EMBL" id="HIW94477.1"/>
    </source>
</evidence>
<accession>A0A9D1RXE9</accession>
<comment type="subunit">
    <text evidence="6">Part of the 50S ribosomal subunit. Contacts protein L29, and trigger factor when it is bound to the ribosome.</text>
</comment>
<dbReference type="NCBIfam" id="NF004363">
    <property type="entry name" value="PRK05738.2-4"/>
    <property type="match status" value="1"/>
</dbReference>
<comment type="similarity">
    <text evidence="1 6 7">Belongs to the universal ribosomal protein uL23 family.</text>
</comment>
<evidence type="ECO:0000256" key="5">
    <source>
        <dbReference type="ARBA" id="ARBA00023274"/>
    </source>
</evidence>
<evidence type="ECO:0000256" key="4">
    <source>
        <dbReference type="ARBA" id="ARBA00022980"/>
    </source>
</evidence>
<evidence type="ECO:0000256" key="2">
    <source>
        <dbReference type="ARBA" id="ARBA00022730"/>
    </source>
</evidence>
<evidence type="ECO:0000256" key="1">
    <source>
        <dbReference type="ARBA" id="ARBA00006700"/>
    </source>
</evidence>
<dbReference type="Pfam" id="PF00276">
    <property type="entry name" value="Ribosomal_L23"/>
    <property type="match status" value="1"/>
</dbReference>
<evidence type="ECO:0000256" key="6">
    <source>
        <dbReference type="HAMAP-Rule" id="MF_01369"/>
    </source>
</evidence>
<dbReference type="GO" id="GO:0005840">
    <property type="term" value="C:ribosome"/>
    <property type="evidence" value="ECO:0007669"/>
    <property type="project" value="UniProtKB-KW"/>
</dbReference>
<reference evidence="8" key="1">
    <citation type="journal article" date="2021" name="PeerJ">
        <title>Extensive microbial diversity within the chicken gut microbiome revealed by metagenomics and culture.</title>
        <authorList>
            <person name="Gilroy R."/>
            <person name="Ravi A."/>
            <person name="Getino M."/>
            <person name="Pursley I."/>
            <person name="Horton D.L."/>
            <person name="Alikhan N.F."/>
            <person name="Baker D."/>
            <person name="Gharbi K."/>
            <person name="Hall N."/>
            <person name="Watson M."/>
            <person name="Adriaenssens E.M."/>
            <person name="Foster-Nyarko E."/>
            <person name="Jarju S."/>
            <person name="Secka A."/>
            <person name="Antonio M."/>
            <person name="Oren A."/>
            <person name="Chaudhuri R.R."/>
            <person name="La Ragione R."/>
            <person name="Hildebrand F."/>
            <person name="Pallen M.J."/>
        </authorList>
    </citation>
    <scope>NUCLEOTIDE SEQUENCE</scope>
    <source>
        <strain evidence="8">ChiGjej6B6-1540</strain>
    </source>
</reference>
<keyword evidence="2 6" id="KW-0699">rRNA-binding</keyword>
<dbReference type="EMBL" id="DXGA01000170">
    <property type="protein sequence ID" value="HIW94477.1"/>
    <property type="molecule type" value="Genomic_DNA"/>
</dbReference>
<dbReference type="PANTHER" id="PTHR11620">
    <property type="entry name" value="60S RIBOSOMAL PROTEIN L23A"/>
    <property type="match status" value="1"/>
</dbReference>
<dbReference type="Proteomes" id="UP000824192">
    <property type="component" value="Unassembled WGS sequence"/>
</dbReference>
<keyword evidence="4 6" id="KW-0689">Ribosomal protein</keyword>
<keyword evidence="3 6" id="KW-0694">RNA-binding</keyword>
<keyword evidence="5 6" id="KW-0687">Ribonucleoprotein</keyword>
<protein>
    <recommendedName>
        <fullName evidence="6">Large ribosomal subunit protein uL23</fullName>
    </recommendedName>
</protein>
<dbReference type="HAMAP" id="MF_01369_B">
    <property type="entry name" value="Ribosomal_uL23_B"/>
    <property type="match status" value="1"/>
</dbReference>
<dbReference type="GO" id="GO:0006412">
    <property type="term" value="P:translation"/>
    <property type="evidence" value="ECO:0007669"/>
    <property type="project" value="UniProtKB-UniRule"/>
</dbReference>
<evidence type="ECO:0000256" key="3">
    <source>
        <dbReference type="ARBA" id="ARBA00022884"/>
    </source>
</evidence>
<dbReference type="GO" id="GO:1990904">
    <property type="term" value="C:ribonucleoprotein complex"/>
    <property type="evidence" value="ECO:0007669"/>
    <property type="project" value="UniProtKB-KW"/>
</dbReference>
<dbReference type="InterPro" id="IPR012678">
    <property type="entry name" value="Ribosomal_uL23/eL15/eS24_sf"/>
</dbReference>
<dbReference type="InterPro" id="IPR001014">
    <property type="entry name" value="Ribosomal_uL23_CS"/>
</dbReference>
<dbReference type="InterPro" id="IPR013025">
    <property type="entry name" value="Ribosomal_uL23-like"/>
</dbReference>
<dbReference type="Gene3D" id="3.30.70.330">
    <property type="match status" value="1"/>
</dbReference>
<dbReference type="AlphaFoldDB" id="A0A9D1RXE9"/>
<evidence type="ECO:0000313" key="9">
    <source>
        <dbReference type="Proteomes" id="UP000824192"/>
    </source>
</evidence>
<dbReference type="SUPFAM" id="SSF54189">
    <property type="entry name" value="Ribosomal proteins S24e, L23 and L15e"/>
    <property type="match status" value="1"/>
</dbReference>
<dbReference type="GO" id="GO:0003735">
    <property type="term" value="F:structural constituent of ribosome"/>
    <property type="evidence" value="ECO:0007669"/>
    <property type="project" value="InterPro"/>
</dbReference>
<dbReference type="FunFam" id="3.30.70.330:FF:000001">
    <property type="entry name" value="50S ribosomal protein L23"/>
    <property type="match status" value="1"/>
</dbReference>
<dbReference type="PROSITE" id="PS00050">
    <property type="entry name" value="RIBOSOMAL_L23"/>
    <property type="match status" value="1"/>
</dbReference>
<sequence>MAANAYDIIKRPVITEKSMALTQDRKYTFLVSKSANKIEIGKAVEEIFGVKVSKVNTINMEGKMKRTGRFPAGRRPSYKKAIVTLTEDSKTIEFFEGMV</sequence>
<evidence type="ECO:0000256" key="7">
    <source>
        <dbReference type="RuleBase" id="RU003934"/>
    </source>
</evidence>
<comment type="function">
    <text evidence="6">One of the early assembly proteins it binds 23S rRNA. One of the proteins that surrounds the polypeptide exit tunnel on the outside of the ribosome. Forms the main docking site for trigger factor binding to the ribosome.</text>
</comment>
<gene>
    <name evidence="6 8" type="primary">rplW</name>
    <name evidence="8" type="ORF">H9868_08055</name>
</gene>
<organism evidence="8 9">
    <name type="scientific">Candidatus Flavonifractor merdipullorum</name>
    <dbReference type="NCBI Taxonomy" id="2838590"/>
    <lineage>
        <taxon>Bacteria</taxon>
        <taxon>Bacillati</taxon>
        <taxon>Bacillota</taxon>
        <taxon>Clostridia</taxon>
        <taxon>Eubacteriales</taxon>
        <taxon>Oscillospiraceae</taxon>
        <taxon>Flavonifractor</taxon>
    </lineage>
</organism>
<proteinExistence type="inferred from homology"/>